<dbReference type="eggNOG" id="arCOG02191">
    <property type="taxonomic scope" value="Archaea"/>
</dbReference>
<protein>
    <submittedName>
        <fullName evidence="6">Bile acid:sodium symporter</fullName>
    </submittedName>
</protein>
<dbReference type="RefSeq" id="WP_013645105.1">
    <property type="nucleotide sequence ID" value="NC_015216.1"/>
</dbReference>
<accession>F0T8K3</accession>
<keyword evidence="7" id="KW-1185">Reference proteome</keyword>
<dbReference type="PANTHER" id="PTHR10361">
    <property type="entry name" value="SODIUM-BILE ACID COTRANSPORTER"/>
    <property type="match status" value="1"/>
</dbReference>
<dbReference type="OrthoDB" id="111412at2157"/>
<feature type="transmembrane region" description="Helical" evidence="5">
    <location>
        <begin position="253"/>
        <end position="271"/>
    </location>
</feature>
<evidence type="ECO:0000256" key="1">
    <source>
        <dbReference type="ARBA" id="ARBA00004141"/>
    </source>
</evidence>
<dbReference type="AlphaFoldDB" id="F0T8K3"/>
<keyword evidence="3 5" id="KW-1133">Transmembrane helix</keyword>
<dbReference type="Gene3D" id="1.20.1530.20">
    <property type="match status" value="1"/>
</dbReference>
<gene>
    <name evidence="6" type="ordered locus">Metbo_1524</name>
</gene>
<sequence>MEVILQQLASFSVLIYIVSTMLSMGLKFFPKQFFEPLKDKSLVLKSLAANFVVLPVVTYIILQLIPLQQGLAIGLVLMAAGAGSPFMLKLVQFMKADMAFAVGLMLILSTVTLIYMPLLLSLLIPGVSVNPLSIAGSLLGLIFVPLIVGTVLKLKYTKLAATIQPIFNRLSNIFIFMVVVLYLGLNYQDFITVFGTGALVAALMFVTAAFVVGYLLGGPSKNTRSVLGMGTAIRNSSAAFVVAVTNFSSEYDVMAMIIVVYMLSIILMFIISSSMGRGSKVLEVA</sequence>
<feature type="transmembrane region" description="Helical" evidence="5">
    <location>
        <begin position="227"/>
        <end position="247"/>
    </location>
</feature>
<dbReference type="KEGG" id="mel:Metbo_1524"/>
<evidence type="ECO:0000313" key="7">
    <source>
        <dbReference type="Proteomes" id="UP000007490"/>
    </source>
</evidence>
<feature type="transmembrane region" description="Helical" evidence="5">
    <location>
        <begin position="71"/>
        <end position="91"/>
    </location>
</feature>
<name>F0T8K3_METLA</name>
<dbReference type="InterPro" id="IPR002657">
    <property type="entry name" value="BilAc:Na_symport/Acr3"/>
</dbReference>
<keyword evidence="4 5" id="KW-0472">Membrane</keyword>
<feature type="transmembrane region" description="Helical" evidence="5">
    <location>
        <begin position="98"/>
        <end position="120"/>
    </location>
</feature>
<reference evidence="6 7" key="2">
    <citation type="journal article" date="2014" name="Int. J. Syst. Evol. Microbiol.">
        <title>Methanobacterium paludis sp. nov. and a novel strain of Methanobacterium lacus isolated from northern peatlands.</title>
        <authorList>
            <person name="Cadillo-Quiroz H."/>
            <person name="Brauer S.L."/>
            <person name="Goodson N."/>
            <person name="Yavitt J.B."/>
            <person name="Zinder S.H."/>
        </authorList>
    </citation>
    <scope>NUCLEOTIDE SEQUENCE [LARGE SCALE GENOMIC DNA]</scope>
    <source>
        <strain evidence="6 7">AL-21</strain>
    </source>
</reference>
<evidence type="ECO:0000256" key="2">
    <source>
        <dbReference type="ARBA" id="ARBA00022692"/>
    </source>
</evidence>
<keyword evidence="2 5" id="KW-0812">Transmembrane</keyword>
<evidence type="ECO:0000256" key="4">
    <source>
        <dbReference type="ARBA" id="ARBA00023136"/>
    </source>
</evidence>
<feature type="transmembrane region" description="Helical" evidence="5">
    <location>
        <begin position="191"/>
        <end position="215"/>
    </location>
</feature>
<dbReference type="GO" id="GO:0016020">
    <property type="term" value="C:membrane"/>
    <property type="evidence" value="ECO:0007669"/>
    <property type="project" value="UniProtKB-SubCell"/>
</dbReference>
<organism evidence="6 7">
    <name type="scientific">Methanobacterium lacus (strain AL-21)</name>
    <dbReference type="NCBI Taxonomy" id="877455"/>
    <lineage>
        <taxon>Archaea</taxon>
        <taxon>Methanobacteriati</taxon>
        <taxon>Methanobacteriota</taxon>
        <taxon>Methanomada group</taxon>
        <taxon>Methanobacteria</taxon>
        <taxon>Methanobacteriales</taxon>
        <taxon>Methanobacteriaceae</taxon>
        <taxon>Methanobacterium</taxon>
    </lineage>
</organism>
<feature type="transmembrane region" description="Helical" evidence="5">
    <location>
        <begin position="47"/>
        <end position="65"/>
    </location>
</feature>
<proteinExistence type="predicted"/>
<reference evidence="7" key="1">
    <citation type="submission" date="2011-02" db="EMBL/GenBank/DDBJ databases">
        <title>Complete sequence of Methanobacterium sp. AL-21.</title>
        <authorList>
            <consortium name="US DOE Joint Genome Institute"/>
            <person name="Lucas S."/>
            <person name="Copeland A."/>
            <person name="Lapidus A."/>
            <person name="Cheng J.-F."/>
            <person name="Goodwin L."/>
            <person name="Pitluck S."/>
            <person name="Chertkov O."/>
            <person name="Detter J.C."/>
            <person name="Han C."/>
            <person name="Tapia R."/>
            <person name="Land M."/>
            <person name="Hauser L."/>
            <person name="Kyrpides N."/>
            <person name="Ivanova N."/>
            <person name="Mikhailova N."/>
            <person name="Pagani I."/>
            <person name="Cadillo-Quiroz H."/>
            <person name="Imachi H."/>
            <person name="Zinder S."/>
            <person name="Liu W."/>
            <person name="Woyke T."/>
        </authorList>
    </citation>
    <scope>NUCLEOTIDE SEQUENCE [LARGE SCALE GENOMIC DNA]</scope>
    <source>
        <strain evidence="7">AL-21</strain>
    </source>
</reference>
<dbReference type="HOGENOM" id="CLU_071291_0_0_2"/>
<dbReference type="EMBL" id="CP002551">
    <property type="protein sequence ID" value="ADZ09754.1"/>
    <property type="molecule type" value="Genomic_DNA"/>
</dbReference>
<dbReference type="GeneID" id="10277975"/>
<dbReference type="Proteomes" id="UP000007490">
    <property type="component" value="Chromosome"/>
</dbReference>
<feature type="transmembrane region" description="Helical" evidence="5">
    <location>
        <begin position="6"/>
        <end position="26"/>
    </location>
</feature>
<dbReference type="InterPro" id="IPR038770">
    <property type="entry name" value="Na+/solute_symporter_sf"/>
</dbReference>
<evidence type="ECO:0000256" key="5">
    <source>
        <dbReference type="SAM" id="Phobius"/>
    </source>
</evidence>
<dbReference type="InterPro" id="IPR004710">
    <property type="entry name" value="Bilac:Na_transpt"/>
</dbReference>
<evidence type="ECO:0000313" key="6">
    <source>
        <dbReference type="EMBL" id="ADZ09754.1"/>
    </source>
</evidence>
<feature type="transmembrane region" description="Helical" evidence="5">
    <location>
        <begin position="132"/>
        <end position="154"/>
    </location>
</feature>
<dbReference type="Pfam" id="PF01758">
    <property type="entry name" value="SBF"/>
    <property type="match status" value="1"/>
</dbReference>
<comment type="subcellular location">
    <subcellularLocation>
        <location evidence="1">Membrane</location>
        <topology evidence="1">Multi-pass membrane protein</topology>
    </subcellularLocation>
</comment>
<evidence type="ECO:0000256" key="3">
    <source>
        <dbReference type="ARBA" id="ARBA00022989"/>
    </source>
</evidence>
<dbReference type="STRING" id="877455.Metbo_1524"/>
<dbReference type="PANTHER" id="PTHR10361:SF28">
    <property type="entry name" value="P3 PROTEIN-RELATED"/>
    <property type="match status" value="1"/>
</dbReference>
<feature type="transmembrane region" description="Helical" evidence="5">
    <location>
        <begin position="166"/>
        <end position="185"/>
    </location>
</feature>